<accession>A0A7W6A447</accession>
<keyword evidence="2" id="KW-1133">Transmembrane helix</keyword>
<gene>
    <name evidence="3" type="ORF">GGR11_001286</name>
</gene>
<proteinExistence type="predicted"/>
<name>A0A7W6A447_9CAUL</name>
<reference evidence="3 4" key="1">
    <citation type="submission" date="2020-08" db="EMBL/GenBank/DDBJ databases">
        <title>Genomic Encyclopedia of Type Strains, Phase IV (KMG-IV): sequencing the most valuable type-strain genomes for metagenomic binning, comparative biology and taxonomic classification.</title>
        <authorList>
            <person name="Goeker M."/>
        </authorList>
    </citation>
    <scope>NUCLEOTIDE SEQUENCE [LARGE SCALE GENOMIC DNA]</scope>
    <source>
        <strain evidence="3 4">DSM 14878</strain>
    </source>
</reference>
<keyword evidence="2" id="KW-0472">Membrane</keyword>
<dbReference type="EMBL" id="JACIDA010000001">
    <property type="protein sequence ID" value="MBB3871772.1"/>
    <property type="molecule type" value="Genomic_DNA"/>
</dbReference>
<dbReference type="Proteomes" id="UP000532936">
    <property type="component" value="Unassembled WGS sequence"/>
</dbReference>
<evidence type="ECO:0000256" key="2">
    <source>
        <dbReference type="SAM" id="Phobius"/>
    </source>
</evidence>
<evidence type="ECO:0000313" key="3">
    <source>
        <dbReference type="EMBL" id="MBB3871772.1"/>
    </source>
</evidence>
<keyword evidence="2" id="KW-0812">Transmembrane</keyword>
<evidence type="ECO:0000256" key="1">
    <source>
        <dbReference type="SAM" id="MobiDB-lite"/>
    </source>
</evidence>
<sequence>MRAVSILKALTPLGWIAVAGVVAGLAATLLGGLGFRWDPLNLQQHRLAAAEARAAAGERDARAQAAARRLEAEGADEQLRRFDDFQQQQTTAARLTATAVAQARSADDAETVLESRRADHLRAHDRELCRLAPDLDGCAGAAQPARGGDAAVRPGDLAG</sequence>
<comment type="caution">
    <text evidence="3">The sequence shown here is derived from an EMBL/GenBank/DDBJ whole genome shotgun (WGS) entry which is preliminary data.</text>
</comment>
<organism evidence="3 4">
    <name type="scientific">Brevundimonas mediterranea</name>
    <dbReference type="NCBI Taxonomy" id="74329"/>
    <lineage>
        <taxon>Bacteria</taxon>
        <taxon>Pseudomonadati</taxon>
        <taxon>Pseudomonadota</taxon>
        <taxon>Alphaproteobacteria</taxon>
        <taxon>Caulobacterales</taxon>
        <taxon>Caulobacteraceae</taxon>
        <taxon>Brevundimonas</taxon>
    </lineage>
</organism>
<dbReference type="RefSeq" id="WP_183195916.1">
    <property type="nucleotide sequence ID" value="NZ_JACIDA010000001.1"/>
</dbReference>
<feature type="transmembrane region" description="Helical" evidence="2">
    <location>
        <begin position="12"/>
        <end position="35"/>
    </location>
</feature>
<dbReference type="AlphaFoldDB" id="A0A7W6A447"/>
<feature type="region of interest" description="Disordered" evidence="1">
    <location>
        <begin position="140"/>
        <end position="159"/>
    </location>
</feature>
<evidence type="ECO:0000313" key="4">
    <source>
        <dbReference type="Proteomes" id="UP000532936"/>
    </source>
</evidence>
<protein>
    <submittedName>
        <fullName evidence="3">Uncharacterized protein</fullName>
    </submittedName>
</protein>